<dbReference type="PANTHER" id="PTHR12460">
    <property type="entry name" value="CYCLIN-DEPENDENT KINASE INHIBITOR-RELATED PROTEIN"/>
    <property type="match status" value="1"/>
</dbReference>
<feature type="transmembrane region" description="Helical" evidence="2">
    <location>
        <begin position="906"/>
        <end position="928"/>
    </location>
</feature>
<feature type="transmembrane region" description="Helical" evidence="2">
    <location>
        <begin position="839"/>
        <end position="855"/>
    </location>
</feature>
<reference evidence="3" key="1">
    <citation type="submission" date="2021-01" db="EMBL/GenBank/DDBJ databases">
        <authorList>
            <person name="Corre E."/>
            <person name="Pelletier E."/>
            <person name="Niang G."/>
            <person name="Scheremetjew M."/>
            <person name="Finn R."/>
            <person name="Kale V."/>
            <person name="Holt S."/>
            <person name="Cochrane G."/>
            <person name="Meng A."/>
            <person name="Brown T."/>
            <person name="Cohen L."/>
        </authorList>
    </citation>
    <scope>NUCLEOTIDE SEQUENCE</scope>
    <source>
        <strain evidence="3">OF101</strain>
    </source>
</reference>
<feature type="transmembrane region" description="Helical" evidence="2">
    <location>
        <begin position="530"/>
        <end position="547"/>
    </location>
</feature>
<feature type="transmembrane region" description="Helical" evidence="2">
    <location>
        <begin position="6"/>
        <end position="28"/>
    </location>
</feature>
<gene>
    <name evidence="3" type="ORF">ACAT0790_LOCUS24240</name>
</gene>
<evidence type="ECO:0000313" key="3">
    <source>
        <dbReference type="EMBL" id="CAD9135411.1"/>
    </source>
</evidence>
<feature type="transmembrane region" description="Helical" evidence="2">
    <location>
        <begin position="623"/>
        <end position="642"/>
    </location>
</feature>
<dbReference type="PANTHER" id="PTHR12460:SF0">
    <property type="entry name" value="CID DOMAIN-CONTAINING PROTEIN-RELATED"/>
    <property type="match status" value="1"/>
</dbReference>
<dbReference type="GO" id="GO:0000993">
    <property type="term" value="F:RNA polymerase II complex binding"/>
    <property type="evidence" value="ECO:0007669"/>
    <property type="project" value="TreeGrafter"/>
</dbReference>
<feature type="compositionally biased region" description="Polar residues" evidence="1">
    <location>
        <begin position="1236"/>
        <end position="1253"/>
    </location>
</feature>
<feature type="transmembrane region" description="Helical" evidence="2">
    <location>
        <begin position="649"/>
        <end position="667"/>
    </location>
</feature>
<keyword evidence="2" id="KW-0812">Transmembrane</keyword>
<feature type="region of interest" description="Disordered" evidence="1">
    <location>
        <begin position="1220"/>
        <end position="1348"/>
    </location>
</feature>
<feature type="transmembrane region" description="Helical" evidence="2">
    <location>
        <begin position="861"/>
        <end position="885"/>
    </location>
</feature>
<dbReference type="GO" id="GO:0031124">
    <property type="term" value="P:mRNA 3'-end processing"/>
    <property type="evidence" value="ECO:0007669"/>
    <property type="project" value="TreeGrafter"/>
</dbReference>
<feature type="compositionally biased region" description="Low complexity" evidence="1">
    <location>
        <begin position="1272"/>
        <end position="1285"/>
    </location>
</feature>
<proteinExistence type="predicted"/>
<evidence type="ECO:0000256" key="2">
    <source>
        <dbReference type="SAM" id="Phobius"/>
    </source>
</evidence>
<accession>A0A7S1QG83</accession>
<feature type="compositionally biased region" description="Low complexity" evidence="1">
    <location>
        <begin position="1314"/>
        <end position="1334"/>
    </location>
</feature>
<feature type="transmembrane region" description="Helical" evidence="2">
    <location>
        <begin position="417"/>
        <end position="437"/>
    </location>
</feature>
<sequence length="1348" mass="150542">MKAYIFYVRAMISFNGGIALTLMIYSWLSPHWWMLNSRLYSRSPEIRVVGLGQMLEDDDPVDFFTVLYGTTEKPGMTMYNLKNRRNNICNDKQRVDKRTSGIDKLDLDLLRQIKVPCAGFAKSIPIPLAPSARLTHSSSVPLKDFKKTDADMRLEYECEDTMPDDQTMQCPFGYNICPKESLGQCQTNGMVWPQQACCVDTTKVGETMYDQKTTPTYVQVFGWALWKAERDPNWDDAVNAGESLWCSAREFRCDVLSRFVNGGRICMACLVGAAILTMAMLGLHWSGKRSEYSLIMCAMYCIIGGIVLYGHWANRSYVEETLSLSMTPLDEFGRPFIHPMVNYEDGLRSLMRTSGHTTKAEWQYYHANAHVDMMAKDPRHPEGFTSLWGAVLARTSGIFALLASLFSLELYCADKGFAPVASLLAAVAAVLLAPFYVMKNVIDNVLAPYPVLWVYPWQKLYPKAFTCGTWLPQPLDTIWDIGIMLPVHVIRALWDYVSCQDICSPQEKEVLRSKGIHNDRLQSLLCSRRSYFVMMAGLGLINFIFNAESVITLADGITHYRQAASQEVSYPWYQCARRHGDCNLDLPDLGALNLYLIDMLVKIYAIVEEGCSYVDVNKALIEWLGGFLSVICACFALAHWTNFAASRRFCLIGWFLMMLTPVLTSSFCENQYVDTKAVEDSIVQASVEIWDELRYFLEKKPCEQMEEYGKYAIKTASRSCSVVLATSWFMPPATVAACREYRRKYGDVAEGSMSQALENCEEAVRVFQETGPKDHKEVQEIVKQYTPRVLQTIQIVVGLRAGLMNVRGILPAVLSMVPALMQGGLMVKNLVPRQSLPSILLTLPWAFTTLFWSHYQLFYQLLYGHVFLIACLAMSFGPMVYYLYGKLYTIVQPMDDQQSITLTFRIWYYALIFALVLPYATMFVYIGWMNEFKQDVIWNATIGPYLTPSFKVIVSLISGTLSSYAYSLQAGIDWFVDEVVDHHICGTAPAVIATTRNPQEAEYLQQSLDTTLDVASIDEGTYVCGGLSDLRRLSPPTEGDWSMKVQVYSASLQHKDFATLDAFTAHVFREDRIPEVFAKARQSFFSVMENPPRSAFVWDLAAAQAAEAQATVRGPPQPVEMSARLPLPAASGGAPLLPTGSQWGVNPMQQQPMGPPPHGAPYPPSASISQPYGGTMTANRDAYGWGRPTSAPPLAAPAGPPPGSWRPPDSFSPSGGFVRTSVGRMPPRSWGHGSASYEQPPQLGIQTAPSAFSSVPRGVQPPPQACFSVSHGPGAQAPPGWGQMGAPPPQGAGPQSWGPPDQPMQHWGPPDQRMQQQQHWGPPGQQMQQHWGPPDQQMHAWPQQRPGY</sequence>
<feature type="transmembrane region" description="Helical" evidence="2">
    <location>
        <begin position="265"/>
        <end position="286"/>
    </location>
</feature>
<evidence type="ECO:0000256" key="1">
    <source>
        <dbReference type="SAM" id="MobiDB-lite"/>
    </source>
</evidence>
<protein>
    <submittedName>
        <fullName evidence="3">Uncharacterized protein</fullName>
    </submittedName>
</protein>
<name>A0A7S1QG83_ALECA</name>
<organism evidence="3">
    <name type="scientific">Alexandrium catenella</name>
    <name type="common">Red tide dinoflagellate</name>
    <name type="synonym">Gonyaulax catenella</name>
    <dbReference type="NCBI Taxonomy" id="2925"/>
    <lineage>
        <taxon>Eukaryota</taxon>
        <taxon>Sar</taxon>
        <taxon>Alveolata</taxon>
        <taxon>Dinophyceae</taxon>
        <taxon>Gonyaulacales</taxon>
        <taxon>Pyrocystaceae</taxon>
        <taxon>Alexandrium</taxon>
    </lineage>
</organism>
<dbReference type="EMBL" id="HBGE01040225">
    <property type="protein sequence ID" value="CAD9135411.1"/>
    <property type="molecule type" value="Transcribed_RNA"/>
</dbReference>
<feature type="transmembrane region" description="Helical" evidence="2">
    <location>
        <begin position="292"/>
        <end position="312"/>
    </location>
</feature>
<keyword evidence="2" id="KW-0472">Membrane</keyword>
<keyword evidence="2" id="KW-1133">Transmembrane helix</keyword>
<feature type="transmembrane region" description="Helical" evidence="2">
    <location>
        <begin position="383"/>
        <end position="405"/>
    </location>
</feature>